<dbReference type="InterPro" id="IPR050863">
    <property type="entry name" value="CenT-Element_Derived"/>
</dbReference>
<reference evidence="3" key="1">
    <citation type="journal article" date="2014" name="Proc. Natl. Acad. Sci. U.S.A.">
        <title>Extensive sampling of basidiomycete genomes demonstrates inadequacy of the white-rot/brown-rot paradigm for wood decay fungi.</title>
        <authorList>
            <person name="Riley R."/>
            <person name="Salamov A.A."/>
            <person name="Brown D.W."/>
            <person name="Nagy L.G."/>
            <person name="Floudas D."/>
            <person name="Held B.W."/>
            <person name="Levasseur A."/>
            <person name="Lombard V."/>
            <person name="Morin E."/>
            <person name="Otillar R."/>
            <person name="Lindquist E.A."/>
            <person name="Sun H."/>
            <person name="LaButti K.M."/>
            <person name="Schmutz J."/>
            <person name="Jabbour D."/>
            <person name="Luo H."/>
            <person name="Baker S.E."/>
            <person name="Pisabarro A.G."/>
            <person name="Walton J.D."/>
            <person name="Blanchette R.A."/>
            <person name="Henrissat B."/>
            <person name="Martin F."/>
            <person name="Cullen D."/>
            <person name="Hibbett D.S."/>
            <person name="Grigoriev I.V."/>
        </authorList>
    </citation>
    <scope>NUCLEOTIDE SEQUENCE [LARGE SCALE GENOMIC DNA]</scope>
    <source>
        <strain evidence="3">FD-172 SS1</strain>
    </source>
</reference>
<dbReference type="Proteomes" id="UP000027195">
    <property type="component" value="Unassembled WGS sequence"/>
</dbReference>
<organism evidence="2 3">
    <name type="scientific">Botryobasidium botryosum (strain FD-172 SS1)</name>
    <dbReference type="NCBI Taxonomy" id="930990"/>
    <lineage>
        <taxon>Eukaryota</taxon>
        <taxon>Fungi</taxon>
        <taxon>Dikarya</taxon>
        <taxon>Basidiomycota</taxon>
        <taxon>Agaricomycotina</taxon>
        <taxon>Agaricomycetes</taxon>
        <taxon>Cantharellales</taxon>
        <taxon>Botryobasidiaceae</taxon>
        <taxon>Botryobasidium</taxon>
    </lineage>
</organism>
<dbReference type="GO" id="GO:0005634">
    <property type="term" value="C:nucleus"/>
    <property type="evidence" value="ECO:0007669"/>
    <property type="project" value="TreeGrafter"/>
</dbReference>
<dbReference type="GO" id="GO:0003677">
    <property type="term" value="F:DNA binding"/>
    <property type="evidence" value="ECO:0007669"/>
    <property type="project" value="TreeGrafter"/>
</dbReference>
<dbReference type="AlphaFoldDB" id="A0A067MJ83"/>
<proteinExistence type="predicted"/>
<evidence type="ECO:0000313" key="3">
    <source>
        <dbReference type="Proteomes" id="UP000027195"/>
    </source>
</evidence>
<dbReference type="InParanoid" id="A0A067MJ83"/>
<dbReference type="InterPro" id="IPR036397">
    <property type="entry name" value="RNaseH_sf"/>
</dbReference>
<dbReference type="InterPro" id="IPR004875">
    <property type="entry name" value="DDE_SF_endonuclease_dom"/>
</dbReference>
<feature type="non-terminal residue" evidence="2">
    <location>
        <position position="1"/>
    </location>
</feature>
<dbReference type="Pfam" id="PF03184">
    <property type="entry name" value="DDE_1"/>
    <property type="match status" value="1"/>
</dbReference>
<evidence type="ECO:0000313" key="2">
    <source>
        <dbReference type="EMBL" id="KDQ11636.1"/>
    </source>
</evidence>
<dbReference type="PANTHER" id="PTHR19303:SF74">
    <property type="entry name" value="POGO TRANSPOSABLE ELEMENT WITH KRAB DOMAIN"/>
    <property type="match status" value="1"/>
</dbReference>
<dbReference type="OrthoDB" id="3265672at2759"/>
<evidence type="ECO:0000259" key="1">
    <source>
        <dbReference type="Pfam" id="PF03184"/>
    </source>
</evidence>
<protein>
    <recommendedName>
        <fullName evidence="1">DDE-1 domain-containing protein</fullName>
    </recommendedName>
</protein>
<gene>
    <name evidence="2" type="ORF">BOTBODRAFT_114053</name>
</gene>
<name>A0A067MJ83_BOTB1</name>
<dbReference type="HOGENOM" id="CLU_013929_2_0_1"/>
<dbReference type="STRING" id="930990.A0A067MJ83"/>
<accession>A0A067MJ83</accession>
<feature type="domain" description="DDE-1" evidence="1">
    <location>
        <begin position="90"/>
        <end position="180"/>
    </location>
</feature>
<sequence>ELKDILEKFEIPWENVYNMDEKGIQLGGGRKGSPKKYLFSREQRHKYRLKSDDLELVTVIEAVCSDGTAPIEPGFVMQGGNTGNSAHQWSKSTSVAITESGWTSNWVCEKWFTKVFIPQAKARNTSGKPIVLIYNGHGSHLTDEMMDKAFEEKIFLFCLPPKTTHKLQPLDVGVFNHIQNAWSDRSESCAAQGHPITRTTVVKEYMAVREEGMMEASILHAW</sequence>
<dbReference type="PANTHER" id="PTHR19303">
    <property type="entry name" value="TRANSPOSON"/>
    <property type="match status" value="1"/>
</dbReference>
<keyword evidence="3" id="KW-1185">Reference proteome</keyword>
<dbReference type="EMBL" id="KL198056">
    <property type="protein sequence ID" value="KDQ11636.1"/>
    <property type="molecule type" value="Genomic_DNA"/>
</dbReference>
<dbReference type="Gene3D" id="3.30.420.10">
    <property type="entry name" value="Ribonuclease H-like superfamily/Ribonuclease H"/>
    <property type="match status" value="1"/>
</dbReference>